<dbReference type="EMBL" id="LK032519">
    <property type="protein sequence ID" value="CDY42260.1"/>
    <property type="molecule type" value="Genomic_DNA"/>
</dbReference>
<proteinExistence type="predicted"/>
<evidence type="ECO:0000313" key="1">
    <source>
        <dbReference type="EMBL" id="CDY42260.1"/>
    </source>
</evidence>
<sequence length="25" mass="2743">MGFYCTKTQAHDVFNGLLPESLTLG</sequence>
<reference evidence="1 2" key="1">
    <citation type="journal article" date="2014" name="Science">
        <title>Plant genetics. Early allopolyploid evolution in the post-Neolithic Brassica napus oilseed genome.</title>
        <authorList>
            <person name="Chalhoub B."/>
            <person name="Denoeud F."/>
            <person name="Liu S."/>
            <person name="Parkin I.A."/>
            <person name="Tang H."/>
            <person name="Wang X."/>
            <person name="Chiquet J."/>
            <person name="Belcram H."/>
            <person name="Tong C."/>
            <person name="Samans B."/>
            <person name="Correa M."/>
            <person name="Da Silva C."/>
            <person name="Just J."/>
            <person name="Falentin C."/>
            <person name="Koh C.S."/>
            <person name="Le Clainche I."/>
            <person name="Bernard M."/>
            <person name="Bento P."/>
            <person name="Noel B."/>
            <person name="Labadie K."/>
            <person name="Alberti A."/>
            <person name="Charles M."/>
            <person name="Arnaud D."/>
            <person name="Guo H."/>
            <person name="Daviaud C."/>
            <person name="Alamery S."/>
            <person name="Jabbari K."/>
            <person name="Zhao M."/>
            <person name="Edger P.P."/>
            <person name="Chelaifa H."/>
            <person name="Tack D."/>
            <person name="Lassalle G."/>
            <person name="Mestiri I."/>
            <person name="Schnel N."/>
            <person name="Le Paslier M.C."/>
            <person name="Fan G."/>
            <person name="Renault V."/>
            <person name="Bayer P.E."/>
            <person name="Golicz A.A."/>
            <person name="Manoli S."/>
            <person name="Lee T.H."/>
            <person name="Thi V.H."/>
            <person name="Chalabi S."/>
            <person name="Hu Q."/>
            <person name="Fan C."/>
            <person name="Tollenaere R."/>
            <person name="Lu Y."/>
            <person name="Battail C."/>
            <person name="Shen J."/>
            <person name="Sidebottom C.H."/>
            <person name="Wang X."/>
            <person name="Canaguier A."/>
            <person name="Chauveau A."/>
            <person name="Berard A."/>
            <person name="Deniot G."/>
            <person name="Guan M."/>
            <person name="Liu Z."/>
            <person name="Sun F."/>
            <person name="Lim Y.P."/>
            <person name="Lyons E."/>
            <person name="Town C.D."/>
            <person name="Bancroft I."/>
            <person name="Wang X."/>
            <person name="Meng J."/>
            <person name="Ma J."/>
            <person name="Pires J.C."/>
            <person name="King G.J."/>
            <person name="Brunel D."/>
            <person name="Delourme R."/>
            <person name="Renard M."/>
            <person name="Aury J.M."/>
            <person name="Adams K.L."/>
            <person name="Batley J."/>
            <person name="Snowdon R.J."/>
            <person name="Tost J."/>
            <person name="Edwards D."/>
            <person name="Zhou Y."/>
            <person name="Hua W."/>
            <person name="Sharpe A.G."/>
            <person name="Paterson A.H."/>
            <person name="Guan C."/>
            <person name="Wincker P."/>
        </authorList>
    </citation>
    <scope>NUCLEOTIDE SEQUENCE [LARGE SCALE GENOMIC DNA]</scope>
    <source>
        <strain evidence="2">cv. Darmor-bzh</strain>
    </source>
</reference>
<dbReference type="AlphaFoldDB" id="A0A078HUR2"/>
<protein>
    <submittedName>
        <fullName evidence="1">BnaC02g11550D protein</fullName>
    </submittedName>
</protein>
<gene>
    <name evidence="1" type="primary">BnaC02g11550D</name>
    <name evidence="1" type="ORF">GSBRNA2T00074495001</name>
</gene>
<accession>A0A078HUR2</accession>
<dbReference type="Gramene" id="CDY42260">
    <property type="protein sequence ID" value="CDY42260"/>
    <property type="gene ID" value="GSBRNA2T00074495001"/>
</dbReference>
<evidence type="ECO:0000313" key="2">
    <source>
        <dbReference type="Proteomes" id="UP000028999"/>
    </source>
</evidence>
<name>A0A078HUR2_BRANA</name>
<organism evidence="1 2">
    <name type="scientific">Brassica napus</name>
    <name type="common">Rape</name>
    <dbReference type="NCBI Taxonomy" id="3708"/>
    <lineage>
        <taxon>Eukaryota</taxon>
        <taxon>Viridiplantae</taxon>
        <taxon>Streptophyta</taxon>
        <taxon>Embryophyta</taxon>
        <taxon>Tracheophyta</taxon>
        <taxon>Spermatophyta</taxon>
        <taxon>Magnoliopsida</taxon>
        <taxon>eudicotyledons</taxon>
        <taxon>Gunneridae</taxon>
        <taxon>Pentapetalae</taxon>
        <taxon>rosids</taxon>
        <taxon>malvids</taxon>
        <taxon>Brassicales</taxon>
        <taxon>Brassicaceae</taxon>
        <taxon>Brassiceae</taxon>
        <taxon>Brassica</taxon>
    </lineage>
</organism>
<dbReference type="Proteomes" id="UP000028999">
    <property type="component" value="Unassembled WGS sequence"/>
</dbReference>
<keyword evidence="2" id="KW-1185">Reference proteome</keyword>
<dbReference type="PaxDb" id="3708-A0A078HUR2"/>